<keyword evidence="3" id="KW-0238">DNA-binding</keyword>
<dbReference type="PANTHER" id="PTHR46910:SF37">
    <property type="entry name" value="ZN(II)2CYS6 TRANSCRIPTION FACTOR (EUROFUNG)"/>
    <property type="match status" value="1"/>
</dbReference>
<gene>
    <name evidence="7" type="ORF">PAC_05365</name>
</gene>
<dbReference type="EMBL" id="FJOG01000006">
    <property type="protein sequence ID" value="CZR55477.1"/>
    <property type="molecule type" value="Genomic_DNA"/>
</dbReference>
<dbReference type="InterPro" id="IPR050987">
    <property type="entry name" value="AtrR-like"/>
</dbReference>
<organism evidence="7 8">
    <name type="scientific">Phialocephala subalpina</name>
    <dbReference type="NCBI Taxonomy" id="576137"/>
    <lineage>
        <taxon>Eukaryota</taxon>
        <taxon>Fungi</taxon>
        <taxon>Dikarya</taxon>
        <taxon>Ascomycota</taxon>
        <taxon>Pezizomycotina</taxon>
        <taxon>Leotiomycetes</taxon>
        <taxon>Helotiales</taxon>
        <taxon>Mollisiaceae</taxon>
        <taxon>Phialocephala</taxon>
        <taxon>Phialocephala fortinii species complex</taxon>
    </lineage>
</organism>
<evidence type="ECO:0000256" key="1">
    <source>
        <dbReference type="ARBA" id="ARBA00004123"/>
    </source>
</evidence>
<accession>A0A1L7WRU8</accession>
<evidence type="ECO:0000256" key="2">
    <source>
        <dbReference type="ARBA" id="ARBA00023015"/>
    </source>
</evidence>
<dbReference type="CDD" id="cd00067">
    <property type="entry name" value="GAL4"/>
    <property type="match status" value="1"/>
</dbReference>
<dbReference type="PANTHER" id="PTHR46910">
    <property type="entry name" value="TRANSCRIPTION FACTOR PDR1"/>
    <property type="match status" value="1"/>
</dbReference>
<dbReference type="STRING" id="576137.A0A1L7WRU8"/>
<keyword evidence="4" id="KW-0804">Transcription</keyword>
<dbReference type="OrthoDB" id="3266505at2759"/>
<dbReference type="GO" id="GO:0005634">
    <property type="term" value="C:nucleus"/>
    <property type="evidence" value="ECO:0007669"/>
    <property type="project" value="UniProtKB-SubCell"/>
</dbReference>
<dbReference type="PROSITE" id="PS00463">
    <property type="entry name" value="ZN2_CY6_FUNGAL_1"/>
    <property type="match status" value="1"/>
</dbReference>
<dbReference type="SMART" id="SM00066">
    <property type="entry name" value="GAL4"/>
    <property type="match status" value="1"/>
</dbReference>
<dbReference type="Proteomes" id="UP000184330">
    <property type="component" value="Unassembled WGS sequence"/>
</dbReference>
<dbReference type="GO" id="GO:0000981">
    <property type="term" value="F:DNA-binding transcription factor activity, RNA polymerase II-specific"/>
    <property type="evidence" value="ECO:0007669"/>
    <property type="project" value="InterPro"/>
</dbReference>
<dbReference type="CDD" id="cd12148">
    <property type="entry name" value="fungal_TF_MHR"/>
    <property type="match status" value="1"/>
</dbReference>
<keyword evidence="8" id="KW-1185">Reference proteome</keyword>
<sequence>MDPTQTARAPKASQACMLCKARKRRCDGGTPKCANCIARGVECNYAAVRKTRGPGKKKILTENLEERLNTTQHLSPVTWLPNNDDTSPDTRDDTIVSTTASTEKLIDPRLLDGFIANQPNALQSTTSMDSSQTQVSVRNHLPIFPDFLLPGKFDEHLKTFKTIIAEVKPARNFTPFMPQHISRRLIENSFAEVMAEHRLLDQTNFVMLLDAQYAASSLDPADDSARWALVNAIIALAVRFKTASGSEKALFDIPHGFFQNVTRVVPELILQEPSLLVIQALLAMAMFARCIADVQAFIMLATNASRQLELLGRFSMDRVIDMREIEQYEQVYKAANMFDKTIAGILSTGAALPEG</sequence>
<dbReference type="Gene3D" id="4.10.240.10">
    <property type="entry name" value="Zn(2)-C6 fungal-type DNA-binding domain"/>
    <property type="match status" value="1"/>
</dbReference>
<dbReference type="AlphaFoldDB" id="A0A1L7WRU8"/>
<evidence type="ECO:0000313" key="8">
    <source>
        <dbReference type="Proteomes" id="UP000184330"/>
    </source>
</evidence>
<dbReference type="InterPro" id="IPR036864">
    <property type="entry name" value="Zn2-C6_fun-type_DNA-bd_sf"/>
</dbReference>
<dbReference type="GO" id="GO:0003677">
    <property type="term" value="F:DNA binding"/>
    <property type="evidence" value="ECO:0007669"/>
    <property type="project" value="UniProtKB-KW"/>
</dbReference>
<dbReference type="GO" id="GO:0008270">
    <property type="term" value="F:zinc ion binding"/>
    <property type="evidence" value="ECO:0007669"/>
    <property type="project" value="InterPro"/>
</dbReference>
<protein>
    <recommendedName>
        <fullName evidence="6">Zn(2)-C6 fungal-type domain-containing protein</fullName>
    </recommendedName>
</protein>
<reference evidence="7 8" key="1">
    <citation type="submission" date="2016-03" db="EMBL/GenBank/DDBJ databases">
        <authorList>
            <person name="Ploux O."/>
        </authorList>
    </citation>
    <scope>NUCLEOTIDE SEQUENCE [LARGE SCALE GENOMIC DNA]</scope>
    <source>
        <strain evidence="7 8">UAMH 11012</strain>
    </source>
</reference>
<evidence type="ECO:0000256" key="5">
    <source>
        <dbReference type="ARBA" id="ARBA00023242"/>
    </source>
</evidence>
<evidence type="ECO:0000256" key="4">
    <source>
        <dbReference type="ARBA" id="ARBA00023163"/>
    </source>
</evidence>
<keyword evidence="5" id="KW-0539">Nucleus</keyword>
<dbReference type="InterPro" id="IPR001138">
    <property type="entry name" value="Zn2Cys6_DnaBD"/>
</dbReference>
<proteinExistence type="predicted"/>
<dbReference type="PROSITE" id="PS50048">
    <property type="entry name" value="ZN2_CY6_FUNGAL_2"/>
    <property type="match status" value="1"/>
</dbReference>
<keyword evidence="2" id="KW-0805">Transcription regulation</keyword>
<evidence type="ECO:0000256" key="3">
    <source>
        <dbReference type="ARBA" id="ARBA00023125"/>
    </source>
</evidence>
<evidence type="ECO:0000259" key="6">
    <source>
        <dbReference type="PROSITE" id="PS50048"/>
    </source>
</evidence>
<feature type="domain" description="Zn(2)-C6 fungal-type" evidence="6">
    <location>
        <begin position="15"/>
        <end position="45"/>
    </location>
</feature>
<dbReference type="SUPFAM" id="SSF57701">
    <property type="entry name" value="Zn2/Cys6 DNA-binding domain"/>
    <property type="match status" value="1"/>
</dbReference>
<dbReference type="Pfam" id="PF00172">
    <property type="entry name" value="Zn_clus"/>
    <property type="match status" value="1"/>
</dbReference>
<evidence type="ECO:0000313" key="7">
    <source>
        <dbReference type="EMBL" id="CZR55477.1"/>
    </source>
</evidence>
<comment type="subcellular location">
    <subcellularLocation>
        <location evidence="1">Nucleus</location>
    </subcellularLocation>
</comment>
<name>A0A1L7WRU8_9HELO</name>